<evidence type="ECO:0000256" key="14">
    <source>
        <dbReference type="ARBA" id="ARBA00023136"/>
    </source>
</evidence>
<dbReference type="InterPro" id="IPR000719">
    <property type="entry name" value="Prot_kinase_dom"/>
</dbReference>
<dbReference type="AlphaFoldDB" id="A0A1P8DZ00"/>
<dbReference type="Pfam" id="PF07714">
    <property type="entry name" value="PK_Tyr_Ser-Thr"/>
    <property type="match status" value="1"/>
</dbReference>
<dbReference type="FunFam" id="3.80.10.10:FF:000383">
    <property type="entry name" value="Leucine-rich repeat receptor protein kinase EMS1"/>
    <property type="match status" value="1"/>
</dbReference>
<evidence type="ECO:0000256" key="17">
    <source>
        <dbReference type="SAM" id="Phobius"/>
    </source>
</evidence>
<evidence type="ECO:0000256" key="2">
    <source>
        <dbReference type="ARBA" id="ARBA00012513"/>
    </source>
</evidence>
<evidence type="ECO:0000256" key="3">
    <source>
        <dbReference type="ARBA" id="ARBA00022527"/>
    </source>
</evidence>
<dbReference type="EC" id="2.7.11.1" evidence="2"/>
<dbReference type="InterPro" id="IPR003591">
    <property type="entry name" value="Leu-rich_rpt_typical-subtyp"/>
</dbReference>
<keyword evidence="11 19" id="KW-0418">Kinase</keyword>
<keyword evidence="13 17" id="KW-1133">Transmembrane helix</keyword>
<feature type="transmembrane region" description="Helical" evidence="17">
    <location>
        <begin position="425"/>
        <end position="453"/>
    </location>
</feature>
<evidence type="ECO:0000256" key="4">
    <source>
        <dbReference type="ARBA" id="ARBA00022553"/>
    </source>
</evidence>
<evidence type="ECO:0000313" key="19">
    <source>
        <dbReference type="EMBL" id="APU94876.1"/>
    </source>
</evidence>
<dbReference type="InterPro" id="IPR013210">
    <property type="entry name" value="LRR_N_plant-typ"/>
</dbReference>
<keyword evidence="10" id="KW-0547">Nucleotide-binding</keyword>
<comment type="subcellular location">
    <subcellularLocation>
        <location evidence="1">Membrane</location>
        <topology evidence="1">Single-pass membrane protein</topology>
    </subcellularLocation>
</comment>
<dbReference type="GO" id="GO:0016020">
    <property type="term" value="C:membrane"/>
    <property type="evidence" value="ECO:0007669"/>
    <property type="project" value="UniProtKB-SubCell"/>
</dbReference>
<dbReference type="InterPro" id="IPR050994">
    <property type="entry name" value="At_inactive_RLKs"/>
</dbReference>
<evidence type="ECO:0000256" key="8">
    <source>
        <dbReference type="ARBA" id="ARBA00022729"/>
    </source>
</evidence>
<keyword evidence="5" id="KW-0433">Leucine-rich repeat</keyword>
<dbReference type="GO" id="GO:0005524">
    <property type="term" value="F:ATP binding"/>
    <property type="evidence" value="ECO:0007669"/>
    <property type="project" value="UniProtKB-KW"/>
</dbReference>
<dbReference type="InterPro" id="IPR055414">
    <property type="entry name" value="LRR_R13L4/SHOC2-like"/>
</dbReference>
<feature type="transmembrane region" description="Helical" evidence="17">
    <location>
        <begin position="32"/>
        <end position="52"/>
    </location>
</feature>
<evidence type="ECO:0000259" key="18">
    <source>
        <dbReference type="PROSITE" id="PS50011"/>
    </source>
</evidence>
<dbReference type="InterPro" id="IPR032675">
    <property type="entry name" value="LRR_dom_sf"/>
</dbReference>
<protein>
    <recommendedName>
        <fullName evidence="2">non-specific serine/threonine protein kinase</fullName>
        <ecNumber evidence="2">2.7.11.1</ecNumber>
    </recommendedName>
</protein>
<evidence type="ECO:0000256" key="15">
    <source>
        <dbReference type="ARBA" id="ARBA00047899"/>
    </source>
</evidence>
<evidence type="ECO:0000256" key="7">
    <source>
        <dbReference type="ARBA" id="ARBA00022692"/>
    </source>
</evidence>
<dbReference type="Pfam" id="PF00560">
    <property type="entry name" value="LRR_1"/>
    <property type="match status" value="2"/>
</dbReference>
<dbReference type="Gene3D" id="3.30.200.20">
    <property type="entry name" value="Phosphorylase Kinase, domain 1"/>
    <property type="match status" value="1"/>
</dbReference>
<evidence type="ECO:0000256" key="6">
    <source>
        <dbReference type="ARBA" id="ARBA00022679"/>
    </source>
</evidence>
<dbReference type="PANTHER" id="PTHR48010">
    <property type="entry name" value="OS05G0588300 PROTEIN"/>
    <property type="match status" value="1"/>
</dbReference>
<dbReference type="Gene3D" id="1.10.510.10">
    <property type="entry name" value="Transferase(Phosphotransferase) domain 1"/>
    <property type="match status" value="1"/>
</dbReference>
<keyword evidence="6" id="KW-0808">Transferase</keyword>
<keyword evidence="8" id="KW-0732">Signal</keyword>
<dbReference type="Pfam" id="PF23598">
    <property type="entry name" value="LRR_14"/>
    <property type="match status" value="1"/>
</dbReference>
<dbReference type="FunFam" id="3.80.10.10:FF:000722">
    <property type="entry name" value="Leucine-rich repeat receptor-like protein kinase"/>
    <property type="match status" value="1"/>
</dbReference>
<comment type="catalytic activity">
    <reaction evidence="16">
        <text>L-seryl-[protein] + ATP = O-phospho-L-seryl-[protein] + ADP + H(+)</text>
        <dbReference type="Rhea" id="RHEA:17989"/>
        <dbReference type="Rhea" id="RHEA-COMP:9863"/>
        <dbReference type="Rhea" id="RHEA-COMP:11604"/>
        <dbReference type="ChEBI" id="CHEBI:15378"/>
        <dbReference type="ChEBI" id="CHEBI:29999"/>
        <dbReference type="ChEBI" id="CHEBI:30616"/>
        <dbReference type="ChEBI" id="CHEBI:83421"/>
        <dbReference type="ChEBI" id="CHEBI:456216"/>
        <dbReference type="EC" id="2.7.11.1"/>
    </reaction>
</comment>
<keyword evidence="9" id="KW-0677">Repeat</keyword>
<dbReference type="PRINTS" id="PR00019">
    <property type="entry name" value="LEURICHRPT"/>
</dbReference>
<dbReference type="FunFam" id="3.80.10.10:FF:000363">
    <property type="entry name" value="Leucine-rich repeat family protein"/>
    <property type="match status" value="1"/>
</dbReference>
<evidence type="ECO:0000256" key="10">
    <source>
        <dbReference type="ARBA" id="ARBA00022741"/>
    </source>
</evidence>
<dbReference type="InterPro" id="IPR001611">
    <property type="entry name" value="Leu-rich_rpt"/>
</dbReference>
<dbReference type="InterPro" id="IPR001245">
    <property type="entry name" value="Ser-Thr/Tyr_kinase_cat_dom"/>
</dbReference>
<dbReference type="GO" id="GO:0004674">
    <property type="term" value="F:protein serine/threonine kinase activity"/>
    <property type="evidence" value="ECO:0007669"/>
    <property type="project" value="UniProtKB-KW"/>
</dbReference>
<sequence length="798" mass="86001">MVENDVLTMTETRQQLARSWLRHRVVTVQYNLGYYAVAFVIFVYLAAIIGAVNPDGEALLAFKAALQDPTGILNSWNATDPNPCLWDGITCNTNLKVQRLLLQGTRLSGPISPALRNLTELRTLVLSRNNFSGPLPPELSQIVTLWKLNVSDNGLSGAVPASLGVLSRLRMLDLSRNAFTGEIPADLFQYCETLRYVSLAENRFSGPIPGTLWKCIALEGVNVAFNALQGAVPPEISALVLLQFLDLHRNNLTGAIPAQLALLANLTYLDLASNAISSAIPPQIGALAKLQSLSLANMELSGAIPGSFVNLTSLQLLDLSSNNLTGAIPAELGEITGMRELFLENNSLNGTIPASLGNLVNLTAFNVSYNHLSGRIPTANAFVRFDNSSYLGNEGLCGPPLTAPCELAPAPAPSPSIVTHTTHRLLSVSALIAIAAAGAIALGVVLITLASIWAMRKQSEPPKTEILVYESTPPSPDQVVPIVGKLVLFNKTLPTRFEDWETGTKALLNKECLIGRGSIGTVYRATFDDDLSIAIKRLETLGRLKNADEFESEMDYLGELRHTNLVTLQGYYWSSSMQLMLSDYIPNGTLASHLHPETGTAATTLVWSRRFRIAIGLARGLAYLHHDLRTQVLHLSLSSMNVLLDASFEPKISDFGLMKLSSLLDAYAARGKLSAARMYAAPELLVGPNPSVGPKCDVYSYGMVLLELVTGRRPEANPEGVGNTLAEFVIRTLEGGNGPDCFDPKLTLFPESEVVQVLKLALVCTAQVASNRPSMGEAVQVLESVKPSGSWTSRSPSP</sequence>
<dbReference type="SMART" id="SM00369">
    <property type="entry name" value="LRR_TYP"/>
    <property type="match status" value="6"/>
</dbReference>
<gene>
    <name evidence="19" type="primary">LRR-RLK48</name>
</gene>
<dbReference type="SUPFAM" id="SSF52058">
    <property type="entry name" value="L domain-like"/>
    <property type="match status" value="1"/>
</dbReference>
<evidence type="ECO:0000256" key="9">
    <source>
        <dbReference type="ARBA" id="ARBA00022737"/>
    </source>
</evidence>
<evidence type="ECO:0000256" key="5">
    <source>
        <dbReference type="ARBA" id="ARBA00022614"/>
    </source>
</evidence>
<keyword evidence="19" id="KW-0675">Receptor</keyword>
<dbReference type="FunFam" id="3.30.200.20:FF:000450">
    <property type="entry name" value="Putative LRR receptor-like serine/threonine-protein kinase"/>
    <property type="match status" value="1"/>
</dbReference>
<comment type="catalytic activity">
    <reaction evidence="15">
        <text>L-threonyl-[protein] + ATP = O-phospho-L-threonyl-[protein] + ADP + H(+)</text>
        <dbReference type="Rhea" id="RHEA:46608"/>
        <dbReference type="Rhea" id="RHEA-COMP:11060"/>
        <dbReference type="Rhea" id="RHEA-COMP:11605"/>
        <dbReference type="ChEBI" id="CHEBI:15378"/>
        <dbReference type="ChEBI" id="CHEBI:30013"/>
        <dbReference type="ChEBI" id="CHEBI:30616"/>
        <dbReference type="ChEBI" id="CHEBI:61977"/>
        <dbReference type="ChEBI" id="CHEBI:456216"/>
        <dbReference type="EC" id="2.7.11.1"/>
    </reaction>
</comment>
<keyword evidence="3" id="KW-0723">Serine/threonine-protein kinase</keyword>
<dbReference type="PROSITE" id="PS50011">
    <property type="entry name" value="PROTEIN_KINASE_DOM"/>
    <property type="match status" value="1"/>
</dbReference>
<dbReference type="Gene3D" id="3.80.10.10">
    <property type="entry name" value="Ribonuclease Inhibitor"/>
    <property type="match status" value="3"/>
</dbReference>
<keyword evidence="12" id="KW-0067">ATP-binding</keyword>
<dbReference type="FunFam" id="1.10.510.10:FF:001023">
    <property type="entry name" value="Os07g0541700 protein"/>
    <property type="match status" value="1"/>
</dbReference>
<dbReference type="InterPro" id="IPR011009">
    <property type="entry name" value="Kinase-like_dom_sf"/>
</dbReference>
<feature type="domain" description="Protein kinase" evidence="18">
    <location>
        <begin position="508"/>
        <end position="785"/>
    </location>
</feature>
<dbReference type="SUPFAM" id="SSF56112">
    <property type="entry name" value="Protein kinase-like (PK-like)"/>
    <property type="match status" value="1"/>
</dbReference>
<keyword evidence="4" id="KW-0597">Phosphoprotein</keyword>
<dbReference type="PANTHER" id="PTHR48010:SF44">
    <property type="entry name" value="F16P17.10 PROTEIN"/>
    <property type="match status" value="1"/>
</dbReference>
<organism evidence="19">
    <name type="scientific">Pohlia nutans</name>
    <dbReference type="NCBI Taxonomy" id="140635"/>
    <lineage>
        <taxon>Eukaryota</taxon>
        <taxon>Viridiplantae</taxon>
        <taxon>Streptophyta</taxon>
        <taxon>Embryophyta</taxon>
        <taxon>Bryophyta</taxon>
        <taxon>Bryophytina</taxon>
        <taxon>Bryopsida</taxon>
        <taxon>Bryidae</taxon>
        <taxon>Bryanae</taxon>
        <taxon>Bryales</taxon>
        <taxon>Mniaceae</taxon>
        <taxon>Pohlia</taxon>
    </lineage>
</organism>
<evidence type="ECO:0000256" key="16">
    <source>
        <dbReference type="ARBA" id="ARBA00048679"/>
    </source>
</evidence>
<evidence type="ECO:0000256" key="1">
    <source>
        <dbReference type="ARBA" id="ARBA00004167"/>
    </source>
</evidence>
<name>A0A1P8DZ00_9BRYO</name>
<evidence type="ECO:0000256" key="13">
    <source>
        <dbReference type="ARBA" id="ARBA00022989"/>
    </source>
</evidence>
<accession>A0A1P8DZ00</accession>
<keyword evidence="14 17" id="KW-0472">Membrane</keyword>
<proteinExistence type="evidence at transcript level"/>
<dbReference type="Pfam" id="PF08263">
    <property type="entry name" value="LRRNT_2"/>
    <property type="match status" value="1"/>
</dbReference>
<evidence type="ECO:0000256" key="12">
    <source>
        <dbReference type="ARBA" id="ARBA00022840"/>
    </source>
</evidence>
<evidence type="ECO:0000256" key="11">
    <source>
        <dbReference type="ARBA" id="ARBA00022777"/>
    </source>
</evidence>
<reference evidence="19" key="1">
    <citation type="submission" date="2016-04" db="EMBL/GenBank/DDBJ databases">
        <authorList>
            <person name="Evans L.H."/>
            <person name="Alamgir A."/>
            <person name="Owens N."/>
            <person name="Weber N.D."/>
            <person name="Virtaneva K."/>
            <person name="Barbian K."/>
            <person name="Babar A."/>
            <person name="Rosenke K."/>
        </authorList>
    </citation>
    <scope>NUCLEOTIDE SEQUENCE</scope>
    <source>
        <strain evidence="19">Antarctic moss No.L</strain>
    </source>
</reference>
<keyword evidence="7 17" id="KW-0812">Transmembrane</keyword>
<dbReference type="EMBL" id="KX159272">
    <property type="protein sequence ID" value="APU94876.1"/>
    <property type="molecule type" value="mRNA"/>
</dbReference>